<gene>
    <name evidence="2" type="ORF">SSLN_LOCUS16895</name>
</gene>
<name>A0A183TK97_SCHSO</name>
<organism evidence="4">
    <name type="scientific">Schistocephalus solidus</name>
    <name type="common">Tapeworm</name>
    <dbReference type="NCBI Taxonomy" id="70667"/>
    <lineage>
        <taxon>Eukaryota</taxon>
        <taxon>Metazoa</taxon>
        <taxon>Spiralia</taxon>
        <taxon>Lophotrochozoa</taxon>
        <taxon>Platyhelminthes</taxon>
        <taxon>Cestoda</taxon>
        <taxon>Eucestoda</taxon>
        <taxon>Diphyllobothriidea</taxon>
        <taxon>Diphyllobothriidae</taxon>
        <taxon>Schistocephalus</taxon>
    </lineage>
</organism>
<dbReference type="AlphaFoldDB" id="A0A183TK97"/>
<feature type="domain" description="Band 7" evidence="1">
    <location>
        <begin position="52"/>
        <end position="138"/>
    </location>
</feature>
<dbReference type="OrthoDB" id="6252851at2759"/>
<protein>
    <submittedName>
        <fullName evidence="4">PHB domain-containing protein</fullName>
    </submittedName>
</protein>
<dbReference type="WBParaSite" id="SSLN_0001754201-mRNA-1">
    <property type="protein sequence ID" value="SSLN_0001754201-mRNA-1"/>
    <property type="gene ID" value="SSLN_0001754201"/>
</dbReference>
<evidence type="ECO:0000259" key="1">
    <source>
        <dbReference type="Pfam" id="PF01145"/>
    </source>
</evidence>
<reference evidence="4" key="1">
    <citation type="submission" date="2016-06" db="UniProtKB">
        <authorList>
            <consortium name="WormBaseParasite"/>
        </authorList>
    </citation>
    <scope>IDENTIFICATION</scope>
</reference>
<dbReference type="InterPro" id="IPR001107">
    <property type="entry name" value="Band_7"/>
</dbReference>
<dbReference type="SUPFAM" id="SSF117892">
    <property type="entry name" value="Band 7/SPFH domain"/>
    <property type="match status" value="1"/>
</dbReference>
<evidence type="ECO:0000313" key="3">
    <source>
        <dbReference type="Proteomes" id="UP000275846"/>
    </source>
</evidence>
<evidence type="ECO:0000313" key="2">
    <source>
        <dbReference type="EMBL" id="VDM03281.1"/>
    </source>
</evidence>
<evidence type="ECO:0000313" key="4">
    <source>
        <dbReference type="WBParaSite" id="SSLN_0001754201-mRNA-1"/>
    </source>
</evidence>
<dbReference type="Pfam" id="PF01145">
    <property type="entry name" value="Band_7"/>
    <property type="match status" value="1"/>
</dbReference>
<sequence>MPRHGGVTEAASSFQDVNAWDPVLPLRLQYFPEAAEVHVLIFLHGLSPSPYGFVVLLPFVDQYHLIDLDDQHVDVKPVSGGTVDEAIVEVGCRVFFRIIDPEAAISRMSKRPDEVLIRKTQSSLLSALSRVKWADLTSGHVTTDVACAVRVSRRRTWHQDRA</sequence>
<keyword evidence="3" id="KW-1185">Reference proteome</keyword>
<dbReference type="EMBL" id="UYSU01041667">
    <property type="protein sequence ID" value="VDM03281.1"/>
    <property type="molecule type" value="Genomic_DNA"/>
</dbReference>
<dbReference type="InterPro" id="IPR036013">
    <property type="entry name" value="Band_7/SPFH_dom_sf"/>
</dbReference>
<accession>A0A183TK97</accession>
<dbReference type="Gene3D" id="3.30.479.30">
    <property type="entry name" value="Band 7 domain"/>
    <property type="match status" value="1"/>
</dbReference>
<reference evidence="2 3" key="2">
    <citation type="submission" date="2018-11" db="EMBL/GenBank/DDBJ databases">
        <authorList>
            <consortium name="Pathogen Informatics"/>
        </authorList>
    </citation>
    <scope>NUCLEOTIDE SEQUENCE [LARGE SCALE GENOMIC DNA]</scope>
    <source>
        <strain evidence="2 3">NST_G2</strain>
    </source>
</reference>
<dbReference type="Proteomes" id="UP000275846">
    <property type="component" value="Unassembled WGS sequence"/>
</dbReference>
<proteinExistence type="predicted"/>